<dbReference type="Proteomes" id="UP000217211">
    <property type="component" value="Plasmid pSJ05684b"/>
</dbReference>
<reference evidence="3 4" key="1">
    <citation type="submission" date="2017-08" db="EMBL/GenBank/DDBJ databases">
        <title>Multipartite genome sequences of Sinorhizobium species nodulating soybeans.</title>
        <authorList>
            <person name="Tian C.F."/>
        </authorList>
    </citation>
    <scope>NUCLEOTIDE SEQUENCE [LARGE SCALE GENOMIC DNA]</scope>
    <source>
        <strain evidence="3 4">CCBAU 05684</strain>
        <plasmid evidence="4">psj05684b</plasmid>
    </source>
</reference>
<geneLocation type="plasmid" evidence="4">
    <name>psj05684b</name>
</geneLocation>
<keyword evidence="4" id="KW-1185">Reference proteome</keyword>
<feature type="domain" description="GXWXG" evidence="1">
    <location>
        <begin position="15"/>
        <end position="69"/>
    </location>
</feature>
<dbReference type="KEGG" id="esj:SJ05684_b52950"/>
<dbReference type="Pfam" id="PF14232">
    <property type="entry name" value="DUF4334"/>
    <property type="match status" value="1"/>
</dbReference>
<dbReference type="InterPro" id="IPR025568">
    <property type="entry name" value="DUF4334"/>
</dbReference>
<sequence>MRERLTFPSEDAAFAFFDGLQPVSTGEMVGLWQGSGVATGHPLDGVLENLGWYGKRFRADRRADALLFRVGENRLLPIDPAPIPLGLALRFHRFARSEAARNLFSHLARYLRAKGPVASLRSISFRGATSAAMVYDRKPVADHFRKIDGDRVLGVMQVEGDDRHYFFALERVTEGTVQAAQTTDGFL</sequence>
<dbReference type="EMBL" id="CP023068">
    <property type="protein sequence ID" value="ASY66277.1"/>
    <property type="molecule type" value="Genomic_DNA"/>
</dbReference>
<evidence type="ECO:0000259" key="2">
    <source>
        <dbReference type="Pfam" id="PF14232"/>
    </source>
</evidence>
<dbReference type="Gene3D" id="2.40.128.580">
    <property type="entry name" value="GXWXG domain"/>
    <property type="match status" value="1"/>
</dbReference>
<dbReference type="OrthoDB" id="8905397at2"/>
<name>A0A249PKK5_9HYPH</name>
<evidence type="ECO:0000259" key="1">
    <source>
        <dbReference type="Pfam" id="PF14231"/>
    </source>
</evidence>
<dbReference type="RefSeq" id="WP_050980155.1">
    <property type="nucleotide sequence ID" value="NZ_AJQT01000103.1"/>
</dbReference>
<protein>
    <recommendedName>
        <fullName evidence="5">GXWXG protein</fullName>
    </recommendedName>
</protein>
<proteinExistence type="predicted"/>
<dbReference type="AlphaFoldDB" id="A0A249PKK5"/>
<accession>A0A249PKK5</accession>
<organism evidence="3 4">
    <name type="scientific">Sinorhizobium sojae CCBAU 05684</name>
    <dbReference type="NCBI Taxonomy" id="716928"/>
    <lineage>
        <taxon>Bacteria</taxon>
        <taxon>Pseudomonadati</taxon>
        <taxon>Pseudomonadota</taxon>
        <taxon>Alphaproteobacteria</taxon>
        <taxon>Hyphomicrobiales</taxon>
        <taxon>Rhizobiaceae</taxon>
        <taxon>Sinorhizobium/Ensifer group</taxon>
        <taxon>Sinorhizobium</taxon>
    </lineage>
</organism>
<feature type="domain" description="DUF4334" evidence="2">
    <location>
        <begin position="117"/>
        <end position="171"/>
    </location>
</feature>
<dbReference type="Pfam" id="PF14231">
    <property type="entry name" value="GXWXG"/>
    <property type="match status" value="1"/>
</dbReference>
<evidence type="ECO:0008006" key="5">
    <source>
        <dbReference type="Google" id="ProtNLM"/>
    </source>
</evidence>
<evidence type="ECO:0000313" key="3">
    <source>
        <dbReference type="EMBL" id="ASY66277.1"/>
    </source>
</evidence>
<dbReference type="eggNOG" id="ENOG503287S">
    <property type="taxonomic scope" value="Bacteria"/>
</dbReference>
<evidence type="ECO:0000313" key="4">
    <source>
        <dbReference type="Proteomes" id="UP000217211"/>
    </source>
</evidence>
<keyword evidence="3" id="KW-0614">Plasmid</keyword>
<gene>
    <name evidence="3" type="ORF">SJ05684_b52950</name>
</gene>
<dbReference type="STRING" id="716928.GCA_000261485_04578"/>
<dbReference type="InterPro" id="IPR025951">
    <property type="entry name" value="GXWXG_dom"/>
</dbReference>